<dbReference type="Proteomes" id="UP001063166">
    <property type="component" value="Unassembled WGS sequence"/>
</dbReference>
<feature type="compositionally biased region" description="Low complexity" evidence="2">
    <location>
        <begin position="210"/>
        <end position="234"/>
    </location>
</feature>
<gene>
    <name evidence="3" type="ORF">LshimejAT787_0307640</name>
</gene>
<feature type="compositionally biased region" description="Polar residues" evidence="2">
    <location>
        <begin position="79"/>
        <end position="93"/>
    </location>
</feature>
<dbReference type="OrthoDB" id="3203770at2759"/>
<keyword evidence="4" id="KW-1185">Reference proteome</keyword>
<evidence type="ECO:0000256" key="2">
    <source>
        <dbReference type="SAM" id="MobiDB-lite"/>
    </source>
</evidence>
<feature type="compositionally biased region" description="Polar residues" evidence="2">
    <location>
        <begin position="237"/>
        <end position="247"/>
    </location>
</feature>
<feature type="compositionally biased region" description="Basic and acidic residues" evidence="2">
    <location>
        <begin position="37"/>
        <end position="57"/>
    </location>
</feature>
<comment type="caution">
    <text evidence="3">The sequence shown here is derived from an EMBL/GenBank/DDBJ whole genome shotgun (WGS) entry which is preliminary data.</text>
</comment>
<evidence type="ECO:0000256" key="1">
    <source>
        <dbReference type="SAM" id="Coils"/>
    </source>
</evidence>
<sequence length="682" mass="73201">MSKPSQDVSGSPRSKPSTRSAIRHSLGLAGKAFADVINKDSSRDSDKNARKAKDTSSRRLSGVALKPAAPRTSMGDAKLSSQTTKRASTPESKTVTRRRGSAGLGRASMDEQSSRPTDSAGRISTLRPKTTSSALPKYRPRSALMESTKPPSPTTGTRRRFSSSDEEKEDKLTQKKTEAIVSPSEKGNRPISPLPQRAALKANLSNTVNATPPLTPTKAKATPSSAKSSPTRPTKLAKTTGSGSAVASSIPRPSSSTSSSGSPTPHTPKTPSLRNTAAVRRSAQEKSSRASPSPHPSRNESPLARHARTASKSETPTASAAVGNMSHISERDSEDSEAEDVELLLAPVASLAAPTPAMPKIQGPRNRKRLPPKTPTRSNFLPTRANMSYLSPLPPDQESSSSSLRPPAQRGEKQARGSILSWEQLASEASKTLGEDEIETMLSDFPAPFRPGAVSPTPSSSQLDVPESPCLSAMSSPGGYGSISQVLLPDVTPSPAVHHHSNRYDMAPEIPAVDGAIVTLLRLQLAAAENTAKERLTQMQTMEEEIHNLKEARSRETQELTKQVAYMEEQMRGSLELRERAEQERAVYTLGLEEELRRAQALRDQAVEKAVIKGQEMARATHDAALKAQCDSAEVACSARVAASEWVSVRELAGMELDVVREEREVLSLLLAELDQMPRPVC</sequence>
<proteinExistence type="predicted"/>
<organism evidence="3 4">
    <name type="scientific">Lyophyllum shimeji</name>
    <name type="common">Hon-shimeji</name>
    <name type="synonym">Tricholoma shimeji</name>
    <dbReference type="NCBI Taxonomy" id="47721"/>
    <lineage>
        <taxon>Eukaryota</taxon>
        <taxon>Fungi</taxon>
        <taxon>Dikarya</taxon>
        <taxon>Basidiomycota</taxon>
        <taxon>Agaricomycotina</taxon>
        <taxon>Agaricomycetes</taxon>
        <taxon>Agaricomycetidae</taxon>
        <taxon>Agaricales</taxon>
        <taxon>Tricholomatineae</taxon>
        <taxon>Lyophyllaceae</taxon>
        <taxon>Lyophyllum</taxon>
    </lineage>
</organism>
<name>A0A9P3UMM5_LYOSH</name>
<feature type="coiled-coil region" evidence="1">
    <location>
        <begin position="525"/>
        <end position="559"/>
    </location>
</feature>
<evidence type="ECO:0000313" key="3">
    <source>
        <dbReference type="EMBL" id="GLB36476.1"/>
    </source>
</evidence>
<reference evidence="3" key="1">
    <citation type="submission" date="2022-07" db="EMBL/GenBank/DDBJ databases">
        <title>The genome of Lyophyllum shimeji provides insight into the initial evolution of ectomycorrhizal fungal genome.</title>
        <authorList>
            <person name="Kobayashi Y."/>
            <person name="Shibata T."/>
            <person name="Hirakawa H."/>
            <person name="Shigenobu S."/>
            <person name="Nishiyama T."/>
            <person name="Yamada A."/>
            <person name="Hasebe M."/>
            <person name="Kawaguchi M."/>
        </authorList>
    </citation>
    <scope>NUCLEOTIDE SEQUENCE</scope>
    <source>
        <strain evidence="3">AT787</strain>
    </source>
</reference>
<feature type="compositionally biased region" description="Basic and acidic residues" evidence="2">
    <location>
        <begin position="162"/>
        <end position="178"/>
    </location>
</feature>
<protein>
    <submittedName>
        <fullName evidence="3">Uncharacterized protein</fullName>
    </submittedName>
</protein>
<keyword evidence="1" id="KW-0175">Coiled coil</keyword>
<dbReference type="AlphaFoldDB" id="A0A9P3UMM5"/>
<feature type="compositionally biased region" description="Low complexity" evidence="2">
    <location>
        <begin position="248"/>
        <end position="272"/>
    </location>
</feature>
<feature type="compositionally biased region" description="Low complexity" evidence="2">
    <location>
        <begin position="343"/>
        <end position="355"/>
    </location>
</feature>
<accession>A0A9P3UMM5</accession>
<feature type="region of interest" description="Disordered" evidence="2">
    <location>
        <begin position="1"/>
        <end position="418"/>
    </location>
</feature>
<feature type="compositionally biased region" description="Polar residues" evidence="2">
    <location>
        <begin position="375"/>
        <end position="389"/>
    </location>
</feature>
<feature type="compositionally biased region" description="Polar residues" evidence="2">
    <location>
        <begin position="1"/>
        <end position="20"/>
    </location>
</feature>
<feature type="compositionally biased region" description="Acidic residues" evidence="2">
    <location>
        <begin position="332"/>
        <end position="342"/>
    </location>
</feature>
<dbReference type="EMBL" id="BRPK01000003">
    <property type="protein sequence ID" value="GLB36476.1"/>
    <property type="molecule type" value="Genomic_DNA"/>
</dbReference>
<evidence type="ECO:0000313" key="4">
    <source>
        <dbReference type="Proteomes" id="UP001063166"/>
    </source>
</evidence>